<dbReference type="RefSeq" id="WP_321395463.1">
    <property type="nucleotide sequence ID" value="NZ_CP139487.1"/>
</dbReference>
<dbReference type="InterPro" id="IPR038379">
    <property type="entry name" value="SecE_sf"/>
</dbReference>
<dbReference type="GO" id="GO:0005886">
    <property type="term" value="C:plasma membrane"/>
    <property type="evidence" value="ECO:0007669"/>
    <property type="project" value="UniProtKB-UniRule"/>
</dbReference>
<evidence type="ECO:0000256" key="5">
    <source>
        <dbReference type="ARBA" id="ARBA00022927"/>
    </source>
</evidence>
<accession>A0AAX4HQ80</accession>
<evidence type="ECO:0000256" key="3">
    <source>
        <dbReference type="ARBA" id="ARBA00022475"/>
    </source>
</evidence>
<dbReference type="GO" id="GO:0006605">
    <property type="term" value="P:protein targeting"/>
    <property type="evidence" value="ECO:0007669"/>
    <property type="project" value="UniProtKB-UniRule"/>
</dbReference>
<evidence type="ECO:0000313" key="11">
    <source>
        <dbReference type="Proteomes" id="UP001324634"/>
    </source>
</evidence>
<keyword evidence="8 9" id="KW-0472">Membrane</keyword>
<evidence type="ECO:0000256" key="6">
    <source>
        <dbReference type="ARBA" id="ARBA00022989"/>
    </source>
</evidence>
<keyword evidence="3 9" id="KW-1003">Cell membrane</keyword>
<organism evidence="10 11">
    <name type="scientific">Peredibacter starrii</name>
    <dbReference type="NCBI Taxonomy" id="28202"/>
    <lineage>
        <taxon>Bacteria</taxon>
        <taxon>Pseudomonadati</taxon>
        <taxon>Bdellovibrionota</taxon>
        <taxon>Bacteriovoracia</taxon>
        <taxon>Bacteriovoracales</taxon>
        <taxon>Bacteriovoracaceae</taxon>
        <taxon>Peredibacter</taxon>
    </lineage>
</organism>
<dbReference type="Proteomes" id="UP001324634">
    <property type="component" value="Chromosome"/>
</dbReference>
<evidence type="ECO:0000256" key="9">
    <source>
        <dbReference type="HAMAP-Rule" id="MF_00422"/>
    </source>
</evidence>
<feature type="transmembrane region" description="Helical" evidence="9">
    <location>
        <begin position="100"/>
        <end position="124"/>
    </location>
</feature>
<dbReference type="NCBIfam" id="TIGR00964">
    <property type="entry name" value="secE_bact"/>
    <property type="match status" value="1"/>
</dbReference>
<proteinExistence type="inferred from homology"/>
<dbReference type="Pfam" id="PF00584">
    <property type="entry name" value="SecE"/>
    <property type="match status" value="1"/>
</dbReference>
<evidence type="ECO:0000256" key="8">
    <source>
        <dbReference type="ARBA" id="ARBA00023136"/>
    </source>
</evidence>
<dbReference type="HAMAP" id="MF_00422">
    <property type="entry name" value="SecE"/>
    <property type="match status" value="1"/>
</dbReference>
<dbReference type="GO" id="GO:0008320">
    <property type="term" value="F:protein transmembrane transporter activity"/>
    <property type="evidence" value="ECO:0007669"/>
    <property type="project" value="UniProtKB-UniRule"/>
</dbReference>
<keyword evidence="7 9" id="KW-0811">Translocation</keyword>
<keyword evidence="11" id="KW-1185">Reference proteome</keyword>
<dbReference type="EMBL" id="CP139487">
    <property type="protein sequence ID" value="WPU65268.1"/>
    <property type="molecule type" value="Genomic_DNA"/>
</dbReference>
<comment type="subunit">
    <text evidence="9">Component of the Sec protein translocase complex. Heterotrimer consisting of SecY, SecE and SecG subunits. The heterotrimers can form oligomers, although 1 heterotrimer is thought to be able to translocate proteins. Interacts with the ribosome. Interacts with SecDF, and other proteins may be involved. Interacts with SecA.</text>
</comment>
<evidence type="ECO:0000256" key="2">
    <source>
        <dbReference type="ARBA" id="ARBA00022448"/>
    </source>
</evidence>
<feature type="transmembrane region" description="Helical" evidence="9">
    <location>
        <begin position="12"/>
        <end position="32"/>
    </location>
</feature>
<reference evidence="10 11" key="1">
    <citation type="submission" date="2023-11" db="EMBL/GenBank/DDBJ databases">
        <title>Peredibacter starrii A3.12.</title>
        <authorList>
            <person name="Mitchell R.J."/>
        </authorList>
    </citation>
    <scope>NUCLEOTIDE SEQUENCE [LARGE SCALE GENOMIC DNA]</scope>
    <source>
        <strain evidence="10 11">A3.12</strain>
    </source>
</reference>
<dbReference type="GO" id="GO:0009306">
    <property type="term" value="P:protein secretion"/>
    <property type="evidence" value="ECO:0007669"/>
    <property type="project" value="UniProtKB-UniRule"/>
</dbReference>
<comment type="caution">
    <text evidence="9">Lacks conserved residue(s) required for the propagation of feature annotation.</text>
</comment>
<name>A0AAX4HQ80_9BACT</name>
<comment type="similarity">
    <text evidence="9">Belongs to the SecE/SEC61-gamma family.</text>
</comment>
<dbReference type="PROSITE" id="PS01067">
    <property type="entry name" value="SECE_SEC61G"/>
    <property type="match status" value="1"/>
</dbReference>
<dbReference type="PANTHER" id="PTHR33910">
    <property type="entry name" value="PROTEIN TRANSLOCASE SUBUNIT SECE"/>
    <property type="match status" value="1"/>
</dbReference>
<evidence type="ECO:0000256" key="1">
    <source>
        <dbReference type="ARBA" id="ARBA00004370"/>
    </source>
</evidence>
<keyword evidence="4 9" id="KW-0812">Transmembrane</keyword>
<sequence>MAVASNDEGKKWIQATVAVVCILVGYVLISFFEKLAEWFALETMIPYFHALTQVVSVLIAVGAYVGIMKNPKSSEFLTNVYQEIMKVVWPDSQQTWRHTFVILIAVTIFGFVFGFFDFGANYLLGLVNK</sequence>
<dbReference type="PANTHER" id="PTHR33910:SF1">
    <property type="entry name" value="PROTEIN TRANSLOCASE SUBUNIT SECE"/>
    <property type="match status" value="1"/>
</dbReference>
<dbReference type="GO" id="GO:0043952">
    <property type="term" value="P:protein transport by the Sec complex"/>
    <property type="evidence" value="ECO:0007669"/>
    <property type="project" value="UniProtKB-UniRule"/>
</dbReference>
<keyword evidence="5 9" id="KW-0653">Protein transport</keyword>
<feature type="transmembrane region" description="Helical" evidence="9">
    <location>
        <begin position="44"/>
        <end position="67"/>
    </location>
</feature>
<dbReference type="Gene3D" id="1.20.5.1030">
    <property type="entry name" value="Preprotein translocase secy subunit"/>
    <property type="match status" value="1"/>
</dbReference>
<dbReference type="GO" id="GO:0065002">
    <property type="term" value="P:intracellular protein transmembrane transport"/>
    <property type="evidence" value="ECO:0007669"/>
    <property type="project" value="UniProtKB-UniRule"/>
</dbReference>
<comment type="function">
    <text evidence="9">Essential subunit of the Sec protein translocation channel SecYEG. Clamps together the 2 halves of SecY. May contact the channel plug during translocation.</text>
</comment>
<protein>
    <recommendedName>
        <fullName evidence="9">Protein translocase subunit SecE</fullName>
    </recommendedName>
</protein>
<keyword evidence="2 9" id="KW-0813">Transport</keyword>
<dbReference type="AlphaFoldDB" id="A0AAX4HQ80"/>
<keyword evidence="6 9" id="KW-1133">Transmembrane helix</keyword>
<evidence type="ECO:0000256" key="7">
    <source>
        <dbReference type="ARBA" id="ARBA00023010"/>
    </source>
</evidence>
<dbReference type="KEGG" id="psti:SOO65_00715"/>
<evidence type="ECO:0000313" key="10">
    <source>
        <dbReference type="EMBL" id="WPU65268.1"/>
    </source>
</evidence>
<dbReference type="InterPro" id="IPR005807">
    <property type="entry name" value="SecE_bac"/>
</dbReference>
<evidence type="ECO:0000256" key="4">
    <source>
        <dbReference type="ARBA" id="ARBA00022692"/>
    </source>
</evidence>
<dbReference type="InterPro" id="IPR001901">
    <property type="entry name" value="Translocase_SecE/Sec61-g"/>
</dbReference>
<comment type="subcellular location">
    <subcellularLocation>
        <location evidence="1">Membrane</location>
    </subcellularLocation>
</comment>
<gene>
    <name evidence="9 10" type="primary">secE</name>
    <name evidence="10" type="ORF">SOO65_00715</name>
</gene>